<dbReference type="Pfam" id="PF00090">
    <property type="entry name" value="TSP_1"/>
    <property type="match status" value="1"/>
</dbReference>
<dbReference type="PANTHER" id="PTHR22906">
    <property type="entry name" value="PROPERDIN"/>
    <property type="match status" value="1"/>
</dbReference>
<proteinExistence type="predicted"/>
<dbReference type="InterPro" id="IPR052065">
    <property type="entry name" value="Compl_asym_regulator"/>
</dbReference>
<evidence type="ECO:0000256" key="3">
    <source>
        <dbReference type="ARBA" id="ARBA00022729"/>
    </source>
</evidence>
<evidence type="ECO:0000256" key="1">
    <source>
        <dbReference type="ARBA" id="ARBA00004613"/>
    </source>
</evidence>
<keyword evidence="4" id="KW-0677">Repeat</keyword>
<dbReference type="AlphaFoldDB" id="A0A7M5UUF1"/>
<keyword evidence="7" id="KW-1185">Reference proteome</keyword>
<dbReference type="Gene3D" id="2.20.100.10">
    <property type="entry name" value="Thrombospondin type-1 (TSP1) repeat"/>
    <property type="match status" value="1"/>
</dbReference>
<evidence type="ECO:0000313" key="6">
    <source>
        <dbReference type="EnsemblMetazoa" id="CLYHEMP004661.1"/>
    </source>
</evidence>
<name>A0A7M5UUF1_9CNID</name>
<accession>A0A7M5UUF1</accession>
<evidence type="ECO:0000256" key="5">
    <source>
        <dbReference type="ARBA" id="ARBA00023157"/>
    </source>
</evidence>
<dbReference type="EnsemblMetazoa" id="CLYHEMT004661.1">
    <property type="protein sequence ID" value="CLYHEMP004661.1"/>
    <property type="gene ID" value="CLYHEMG004661"/>
</dbReference>
<dbReference type="FunFam" id="2.20.100.10:FF:000002">
    <property type="entry name" value="Unc-5 netrin receptor C"/>
    <property type="match status" value="1"/>
</dbReference>
<dbReference type="InterPro" id="IPR000884">
    <property type="entry name" value="TSP1_rpt"/>
</dbReference>
<dbReference type="SMART" id="SM00209">
    <property type="entry name" value="TSP1"/>
    <property type="match status" value="1"/>
</dbReference>
<protein>
    <submittedName>
        <fullName evidence="6">Uncharacterized protein</fullName>
    </submittedName>
</protein>
<evidence type="ECO:0000256" key="2">
    <source>
        <dbReference type="ARBA" id="ARBA00022525"/>
    </source>
</evidence>
<comment type="subcellular location">
    <subcellularLocation>
        <location evidence="1">Secreted</location>
    </subcellularLocation>
</comment>
<dbReference type="Proteomes" id="UP000594262">
    <property type="component" value="Unplaced"/>
</dbReference>
<keyword evidence="5" id="KW-1015">Disulfide bond</keyword>
<keyword evidence="3" id="KW-0732">Signal</keyword>
<dbReference type="InterPro" id="IPR036383">
    <property type="entry name" value="TSP1_rpt_sf"/>
</dbReference>
<sequence>EITTVGKSIFSSPVFIVRTDPRATNGGYSQWTSWSVCNRICGQGQQTRSRTCTNPEPSNGGTNCESLGQSSQIKSCNLKSCFETKIQECSWRSYVEQNSGLIKVKHSLWNVISIKNTPRHLYWSLSKRVYVFMKIHVHIVVQDITSLSMDTNVLQCR</sequence>
<reference evidence="6" key="1">
    <citation type="submission" date="2021-01" db="UniProtKB">
        <authorList>
            <consortium name="EnsemblMetazoa"/>
        </authorList>
    </citation>
    <scope>IDENTIFICATION</scope>
</reference>
<dbReference type="PRINTS" id="PR01705">
    <property type="entry name" value="TSP1REPEAT"/>
</dbReference>
<keyword evidence="2" id="KW-0964">Secreted</keyword>
<evidence type="ECO:0000313" key="7">
    <source>
        <dbReference type="Proteomes" id="UP000594262"/>
    </source>
</evidence>
<dbReference type="PROSITE" id="PS50092">
    <property type="entry name" value="TSP1"/>
    <property type="match status" value="1"/>
</dbReference>
<dbReference type="PANTHER" id="PTHR22906:SF43">
    <property type="entry name" value="PROPERDIN"/>
    <property type="match status" value="1"/>
</dbReference>
<evidence type="ECO:0000256" key="4">
    <source>
        <dbReference type="ARBA" id="ARBA00022737"/>
    </source>
</evidence>
<dbReference type="SUPFAM" id="SSF82895">
    <property type="entry name" value="TSP-1 type 1 repeat"/>
    <property type="match status" value="1"/>
</dbReference>
<organism evidence="6 7">
    <name type="scientific">Clytia hemisphaerica</name>
    <dbReference type="NCBI Taxonomy" id="252671"/>
    <lineage>
        <taxon>Eukaryota</taxon>
        <taxon>Metazoa</taxon>
        <taxon>Cnidaria</taxon>
        <taxon>Hydrozoa</taxon>
        <taxon>Hydroidolina</taxon>
        <taxon>Leptothecata</taxon>
        <taxon>Obeliida</taxon>
        <taxon>Clytiidae</taxon>
        <taxon>Clytia</taxon>
    </lineage>
</organism>